<organism evidence="1 2">
    <name type="scientific">Motilibacter deserti</name>
    <dbReference type="NCBI Taxonomy" id="2714956"/>
    <lineage>
        <taxon>Bacteria</taxon>
        <taxon>Bacillati</taxon>
        <taxon>Actinomycetota</taxon>
        <taxon>Actinomycetes</taxon>
        <taxon>Motilibacterales</taxon>
        <taxon>Motilibacteraceae</taxon>
        <taxon>Motilibacter</taxon>
    </lineage>
</organism>
<dbReference type="Proteomes" id="UP000800981">
    <property type="component" value="Unassembled WGS sequence"/>
</dbReference>
<evidence type="ECO:0000313" key="2">
    <source>
        <dbReference type="Proteomes" id="UP000800981"/>
    </source>
</evidence>
<dbReference type="RefSeq" id="WP_166283582.1">
    <property type="nucleotide sequence ID" value="NZ_JAANNP010000023.1"/>
</dbReference>
<reference evidence="1 2" key="1">
    <citation type="submission" date="2020-03" db="EMBL/GenBank/DDBJ databases">
        <title>Two novel Motilibacter sp.</title>
        <authorList>
            <person name="Liu S."/>
        </authorList>
    </citation>
    <scope>NUCLEOTIDE SEQUENCE [LARGE SCALE GENOMIC DNA]</scope>
    <source>
        <strain evidence="1 2">E257</strain>
    </source>
</reference>
<keyword evidence="2" id="KW-1185">Reference proteome</keyword>
<comment type="caution">
    <text evidence="1">The sequence shown here is derived from an EMBL/GenBank/DDBJ whole genome shotgun (WGS) entry which is preliminary data.</text>
</comment>
<name>A0ABX0GWG5_9ACTN</name>
<dbReference type="EMBL" id="JAANNP010000023">
    <property type="protein sequence ID" value="NHC15298.1"/>
    <property type="molecule type" value="Genomic_DNA"/>
</dbReference>
<protein>
    <submittedName>
        <fullName evidence="1">Uncharacterized protein</fullName>
    </submittedName>
</protein>
<gene>
    <name evidence="1" type="ORF">G9H71_16065</name>
</gene>
<accession>A0ABX0GWG5</accession>
<proteinExistence type="predicted"/>
<sequence>MSLPERRWNVTVDLRVDRHPHDEEMLVLGDRLEDVSLSPGDSGCDVQVRLTVHDRSPVSAGATARAMTHAALKQTSLQVSRAPALTVVIDGLPDAPPPRGR</sequence>
<evidence type="ECO:0000313" key="1">
    <source>
        <dbReference type="EMBL" id="NHC15298.1"/>
    </source>
</evidence>